<keyword evidence="9" id="KW-1185">Reference proteome</keyword>
<dbReference type="InterPro" id="IPR024119">
    <property type="entry name" value="TF_DEAF-1"/>
</dbReference>
<dbReference type="PROSITE" id="PS01360">
    <property type="entry name" value="ZF_MYND_1"/>
    <property type="match status" value="1"/>
</dbReference>
<feature type="compositionally biased region" description="Basic residues" evidence="5">
    <location>
        <begin position="1"/>
        <end position="14"/>
    </location>
</feature>
<feature type="compositionally biased region" description="Low complexity" evidence="5">
    <location>
        <begin position="809"/>
        <end position="818"/>
    </location>
</feature>
<feature type="domain" description="MYND-type" evidence="7">
    <location>
        <begin position="381"/>
        <end position="421"/>
    </location>
</feature>
<comment type="caution">
    <text evidence="8">The sequence shown here is derived from an EMBL/GenBank/DDBJ whole genome shotgun (WGS) entry which is preliminary data.</text>
</comment>
<feature type="transmembrane region" description="Helical" evidence="6">
    <location>
        <begin position="838"/>
        <end position="865"/>
    </location>
</feature>
<dbReference type="PANTHER" id="PTHR10237:SF14">
    <property type="entry name" value="MYND-TYPE DOMAIN-CONTAINING PROTEIN"/>
    <property type="match status" value="1"/>
</dbReference>
<dbReference type="Proteomes" id="UP001054902">
    <property type="component" value="Unassembled WGS sequence"/>
</dbReference>
<proteinExistence type="predicted"/>
<feature type="transmembrane region" description="Helical" evidence="6">
    <location>
        <begin position="877"/>
        <end position="899"/>
    </location>
</feature>
<gene>
    <name evidence="8" type="ORF">CTEN210_11649</name>
</gene>
<dbReference type="Gene3D" id="6.10.140.2220">
    <property type="match status" value="2"/>
</dbReference>
<dbReference type="SUPFAM" id="SSF81321">
    <property type="entry name" value="Family A G protein-coupled receptor-like"/>
    <property type="match status" value="1"/>
</dbReference>
<feature type="region of interest" description="Disordered" evidence="5">
    <location>
        <begin position="1"/>
        <end position="37"/>
    </location>
</feature>
<evidence type="ECO:0000259" key="7">
    <source>
        <dbReference type="PROSITE" id="PS50865"/>
    </source>
</evidence>
<dbReference type="AlphaFoldDB" id="A0AAD3H9Q9"/>
<protein>
    <recommendedName>
        <fullName evidence="7">MYND-type domain-containing protein</fullName>
    </recommendedName>
</protein>
<accession>A0AAD3H9Q9</accession>
<organism evidence="8 9">
    <name type="scientific">Chaetoceros tenuissimus</name>
    <dbReference type="NCBI Taxonomy" id="426638"/>
    <lineage>
        <taxon>Eukaryota</taxon>
        <taxon>Sar</taxon>
        <taxon>Stramenopiles</taxon>
        <taxon>Ochrophyta</taxon>
        <taxon>Bacillariophyta</taxon>
        <taxon>Coscinodiscophyceae</taxon>
        <taxon>Chaetocerotophycidae</taxon>
        <taxon>Chaetocerotales</taxon>
        <taxon>Chaetocerotaceae</taxon>
        <taxon>Chaetoceros</taxon>
    </lineage>
</organism>
<sequence length="929" mass="103784">MSKKKSRASKKKNRNGVAGKQASSDSANRGERAKSADFHQFQMHESLPLLCQKALQNAKNQSLGSKEQERLLKKMDAIYNKDVGEWVLTLYTMKGTGELSSLGSSLSIIFDKLVFLVKNAISATKEKDVLIDGLNLYMVVYLMCSLMKIMNTDEVEVLNLLKFLTNTMKAVSGTHYSSSGAAYVLCDFMMYCLLIVNDKKGDEAKSLLMIARTGILEQVLLHIHLSWSPSVEGQALVNQSLLQKFFGLLNSYSSVVHKIFKEGTACHNALDAIVHGRIHPCKENEHLMELLRSLKKISDLSTCKPFEKESCRDKTVIDMASQTCAKCNIVDLERPLLVCAKCKSVGYCSKECQVTDWKKHKVECDNINDMNAPVNMTKHTCVKCHQVDLDKQLLVCAKCKYAAYCSKECQVSHWKDHKLHCDFFRNIYRNIDEITHNFYHEHCDLIHDKVEAARLKTGLDFMELALDLNFTSSLGEVAPALRSPPEFEVLPASIFWNREKDKEVEKHHRIIALCTEEEHQLFQEQEDQPHIYGQFIFTTAKPIIHSLYFVDQIATAMSLRGTSSRIKTSSHRVHREIIEQEEDVVELTTNSSEEVLVPSLPSIPLPSLPLVPIPSSNENCTDSSEWTDSDGNGCYLYNQETFNCTESGADEHCCFSCTNKMGQWQLPWELPTVISTEPRPPPPLNQPPLIPSLPGFGDPTLQELPGDDGMNQPPLMPPMMPSFGLPSVPIPSSDENCTDSSEWTDSDGNDCSFYQRDEFNCTESGADEHCCLSCSSMKIGQNQLPWEIGILVTDPDPSPGDGGINQEISSQPSSQGSSQEDRTYDTNFIIKFLPSASIMTLAIIQTILSLLSLIASIAVICMIARSHAKLSTVFHRLLLGLCIADIVLSLSLAFLTAPIPAKYSQDIWNAQGTIDTHVQHKASLYLLDI</sequence>
<evidence type="ECO:0000256" key="1">
    <source>
        <dbReference type="ARBA" id="ARBA00022723"/>
    </source>
</evidence>
<dbReference type="Pfam" id="PF01753">
    <property type="entry name" value="zf-MYND"/>
    <property type="match status" value="2"/>
</dbReference>
<keyword evidence="3" id="KW-0862">Zinc</keyword>
<dbReference type="CDD" id="cd00637">
    <property type="entry name" value="7tm_classA_rhodopsin-like"/>
    <property type="match status" value="1"/>
</dbReference>
<reference evidence="8 9" key="1">
    <citation type="journal article" date="2021" name="Sci. Rep.">
        <title>The genome of the diatom Chaetoceros tenuissimus carries an ancient integrated fragment of an extant virus.</title>
        <authorList>
            <person name="Hongo Y."/>
            <person name="Kimura K."/>
            <person name="Takaki Y."/>
            <person name="Yoshida Y."/>
            <person name="Baba S."/>
            <person name="Kobayashi G."/>
            <person name="Nagasaki K."/>
            <person name="Hano T."/>
            <person name="Tomaru Y."/>
        </authorList>
    </citation>
    <scope>NUCLEOTIDE SEQUENCE [LARGE SCALE GENOMIC DNA]</scope>
    <source>
        <strain evidence="8 9">NIES-3715</strain>
    </source>
</reference>
<dbReference type="Gene3D" id="1.20.1070.10">
    <property type="entry name" value="Rhodopsin 7-helix transmembrane proteins"/>
    <property type="match status" value="1"/>
</dbReference>
<keyword evidence="6" id="KW-0812">Transmembrane</keyword>
<evidence type="ECO:0000313" key="9">
    <source>
        <dbReference type="Proteomes" id="UP001054902"/>
    </source>
</evidence>
<feature type="region of interest" description="Disordered" evidence="5">
    <location>
        <begin position="791"/>
        <end position="821"/>
    </location>
</feature>
<evidence type="ECO:0000313" key="8">
    <source>
        <dbReference type="EMBL" id="GFH55173.1"/>
    </source>
</evidence>
<evidence type="ECO:0000256" key="5">
    <source>
        <dbReference type="SAM" id="MobiDB-lite"/>
    </source>
</evidence>
<dbReference type="InterPro" id="IPR002893">
    <property type="entry name" value="Znf_MYND"/>
</dbReference>
<keyword evidence="1" id="KW-0479">Metal-binding</keyword>
<feature type="domain" description="MYND-type" evidence="7">
    <location>
        <begin position="324"/>
        <end position="364"/>
    </location>
</feature>
<dbReference type="EMBL" id="BLLK01000047">
    <property type="protein sequence ID" value="GFH55173.1"/>
    <property type="molecule type" value="Genomic_DNA"/>
</dbReference>
<keyword evidence="6" id="KW-0472">Membrane</keyword>
<dbReference type="SUPFAM" id="SSF144232">
    <property type="entry name" value="HIT/MYND zinc finger-like"/>
    <property type="match status" value="2"/>
</dbReference>
<evidence type="ECO:0000256" key="4">
    <source>
        <dbReference type="PROSITE-ProRule" id="PRU00134"/>
    </source>
</evidence>
<evidence type="ECO:0000256" key="3">
    <source>
        <dbReference type="ARBA" id="ARBA00022833"/>
    </source>
</evidence>
<dbReference type="GO" id="GO:0000981">
    <property type="term" value="F:DNA-binding transcription factor activity, RNA polymerase II-specific"/>
    <property type="evidence" value="ECO:0007669"/>
    <property type="project" value="TreeGrafter"/>
</dbReference>
<dbReference type="GO" id="GO:0008270">
    <property type="term" value="F:zinc ion binding"/>
    <property type="evidence" value="ECO:0007669"/>
    <property type="project" value="UniProtKB-KW"/>
</dbReference>
<dbReference type="PANTHER" id="PTHR10237">
    <property type="entry name" value="DEFORMED EPIDERMAL AUTOREGULATORY FACTOR 1 HOMOLOG SUPPRESSIN"/>
    <property type="match status" value="1"/>
</dbReference>
<name>A0AAD3H9Q9_9STRA</name>
<evidence type="ECO:0000256" key="2">
    <source>
        <dbReference type="ARBA" id="ARBA00022771"/>
    </source>
</evidence>
<keyword evidence="6" id="KW-1133">Transmembrane helix</keyword>
<evidence type="ECO:0000256" key="6">
    <source>
        <dbReference type="SAM" id="Phobius"/>
    </source>
</evidence>
<feature type="compositionally biased region" description="Basic and acidic residues" evidence="5">
    <location>
        <begin position="28"/>
        <end position="37"/>
    </location>
</feature>
<keyword evidence="2 4" id="KW-0863">Zinc-finger</keyword>
<dbReference type="GO" id="GO:0005634">
    <property type="term" value="C:nucleus"/>
    <property type="evidence" value="ECO:0007669"/>
    <property type="project" value="TreeGrafter"/>
</dbReference>
<dbReference type="PROSITE" id="PS50865">
    <property type="entry name" value="ZF_MYND_2"/>
    <property type="match status" value="2"/>
</dbReference>